<reference evidence="3 4" key="1">
    <citation type="journal article" date="2021" name="Environ. Microbiol.">
        <title>Genetic insights into the dark matter of the mammalian gut microbiota through targeted genome reconstruction.</title>
        <authorList>
            <person name="Lugli G.A."/>
            <person name="Alessandri G."/>
            <person name="Milani C."/>
            <person name="Viappiani A."/>
            <person name="Fontana F."/>
            <person name="Tarracchini C."/>
            <person name="Mancabelli L."/>
            <person name="Argentini C."/>
            <person name="Ruiz L."/>
            <person name="Margolles A."/>
            <person name="van Sinderen D."/>
            <person name="Turroni F."/>
            <person name="Ventura M."/>
        </authorList>
    </citation>
    <scope>NUCLEOTIDE SEQUENCE [LARGE SCALE GENOMIC DNA]</scope>
    <source>
        <strain evidence="3 4">MA2</strain>
    </source>
</reference>
<name>A0ABS5UMP8_9BIFI</name>
<dbReference type="Proteomes" id="UP000773064">
    <property type="component" value="Unassembled WGS sequence"/>
</dbReference>
<proteinExistence type="predicted"/>
<evidence type="ECO:0000313" key="4">
    <source>
        <dbReference type="Proteomes" id="UP000773064"/>
    </source>
</evidence>
<evidence type="ECO:0000313" key="3">
    <source>
        <dbReference type="EMBL" id="MBT1172197.1"/>
    </source>
</evidence>
<evidence type="ECO:0000256" key="2">
    <source>
        <dbReference type="ARBA" id="ARBA00044777"/>
    </source>
</evidence>
<dbReference type="PANTHER" id="PTHR33969:SF2">
    <property type="entry name" value="SEGREGATION AND CONDENSATION PROTEIN A"/>
    <property type="match status" value="1"/>
</dbReference>
<dbReference type="Pfam" id="PF02616">
    <property type="entry name" value="SMC_ScpA"/>
    <property type="match status" value="1"/>
</dbReference>
<gene>
    <name evidence="3" type="ORF">JS528_02240</name>
</gene>
<dbReference type="Gene3D" id="6.10.250.2410">
    <property type="match status" value="1"/>
</dbReference>
<sequence length="256" mass="28152">MITARRLDLTEVSLSSITEEFLDYVRGLDLSAASGPSGPSAPSGMDEASAFIDVASVLIEAKSASLLPSDEDGVRDESSMEALRERDLLFARLLQYRAYKEASREFRERMARAGGRYPHPGVVEEGVRAMMPELVWTVSPDDLAKLAARAIANAPVEEVSVRQLHVPPADLREQSRIVMERLLALGEGETTTFDELVSDASRRVEVAARFLALLAFFKQGVVQFRQDGPYEPLHLRWMAGASPEQASLVIDEGDFA</sequence>
<keyword evidence="4" id="KW-1185">Reference proteome</keyword>
<comment type="caution">
    <text evidence="3">The sequence shown here is derived from an EMBL/GenBank/DDBJ whole genome shotgun (WGS) entry which is preliminary data.</text>
</comment>
<accession>A0ABS5UMP8</accession>
<evidence type="ECO:0000256" key="1">
    <source>
        <dbReference type="ARBA" id="ARBA00022829"/>
    </source>
</evidence>
<dbReference type="PANTHER" id="PTHR33969">
    <property type="entry name" value="SEGREGATION AND CONDENSATION PROTEIN A"/>
    <property type="match status" value="1"/>
</dbReference>
<dbReference type="EMBL" id="JAFEJS010000001">
    <property type="protein sequence ID" value="MBT1172197.1"/>
    <property type="molecule type" value="Genomic_DNA"/>
</dbReference>
<organism evidence="3 4">
    <name type="scientific">Bifidobacterium santillanense</name>
    <dbReference type="NCBI Taxonomy" id="2809028"/>
    <lineage>
        <taxon>Bacteria</taxon>
        <taxon>Bacillati</taxon>
        <taxon>Actinomycetota</taxon>
        <taxon>Actinomycetes</taxon>
        <taxon>Bifidobacteriales</taxon>
        <taxon>Bifidobacteriaceae</taxon>
        <taxon>Bifidobacterium</taxon>
    </lineage>
</organism>
<keyword evidence="1" id="KW-0159">Chromosome partition</keyword>
<protein>
    <recommendedName>
        <fullName evidence="2">Segregation and condensation protein A</fullName>
    </recommendedName>
</protein>
<dbReference type="InterPro" id="IPR003768">
    <property type="entry name" value="ScpA"/>
</dbReference>